<evidence type="ECO:0000313" key="2">
    <source>
        <dbReference type="EMBL" id="SIT29131.1"/>
    </source>
</evidence>
<keyword evidence="3" id="KW-1185">Reference proteome</keyword>
<dbReference type="PROSITE" id="PS51257">
    <property type="entry name" value="PROKAR_LIPOPROTEIN"/>
    <property type="match status" value="1"/>
</dbReference>
<sequence length="185" mass="20182">MKSNFFVLGFAICVLAACNNSNGSGGNGAISTGGDSVPGISNVLMTWDDARTDINRYDSICRYYFKDSIPIRYFTIRSQDLLASMGMDVTIIDSLVLRMHPFVRLNIGMDTLPGNKFTFKAFLQPVDSVCAQYPAGIGRFFNKEGFIVNRHGGRAGVPVSQDGSITLYVADLNTPCPNTCEKPTE</sequence>
<gene>
    <name evidence="2" type="ORF">SAMN05421788_108225</name>
</gene>
<dbReference type="STRING" id="477680.SAMN05421788_108225"/>
<dbReference type="OrthoDB" id="678119at2"/>
<evidence type="ECO:0008006" key="4">
    <source>
        <dbReference type="Google" id="ProtNLM"/>
    </source>
</evidence>
<proteinExistence type="predicted"/>
<evidence type="ECO:0000313" key="3">
    <source>
        <dbReference type="Proteomes" id="UP000186917"/>
    </source>
</evidence>
<dbReference type="Proteomes" id="UP000186917">
    <property type="component" value="Unassembled WGS sequence"/>
</dbReference>
<reference evidence="3" key="1">
    <citation type="submission" date="2017-01" db="EMBL/GenBank/DDBJ databases">
        <authorList>
            <person name="Varghese N."/>
            <person name="Submissions S."/>
        </authorList>
    </citation>
    <scope>NUCLEOTIDE SEQUENCE [LARGE SCALE GENOMIC DNA]</scope>
    <source>
        <strain evidence="3">DSM 21054</strain>
    </source>
</reference>
<dbReference type="KEGG" id="fln:FLA_1641"/>
<name>A0A173MDM6_9BACT</name>
<dbReference type="AlphaFoldDB" id="A0A173MDM6"/>
<organism evidence="2 3">
    <name type="scientific">Filimonas lacunae</name>
    <dbReference type="NCBI Taxonomy" id="477680"/>
    <lineage>
        <taxon>Bacteria</taxon>
        <taxon>Pseudomonadati</taxon>
        <taxon>Bacteroidota</taxon>
        <taxon>Chitinophagia</taxon>
        <taxon>Chitinophagales</taxon>
        <taxon>Chitinophagaceae</taxon>
        <taxon>Filimonas</taxon>
    </lineage>
</organism>
<feature type="chain" id="PRO_5030022808" description="Lipoprotein" evidence="1">
    <location>
        <begin position="17"/>
        <end position="185"/>
    </location>
</feature>
<dbReference type="RefSeq" id="WP_076381241.1">
    <property type="nucleotide sequence ID" value="NZ_AP017422.1"/>
</dbReference>
<protein>
    <recommendedName>
        <fullName evidence="4">Lipoprotein</fullName>
    </recommendedName>
</protein>
<dbReference type="EMBL" id="FTOR01000008">
    <property type="protein sequence ID" value="SIT29131.1"/>
    <property type="molecule type" value="Genomic_DNA"/>
</dbReference>
<accession>A0A173MDM6</accession>
<evidence type="ECO:0000256" key="1">
    <source>
        <dbReference type="SAM" id="SignalP"/>
    </source>
</evidence>
<keyword evidence="1" id="KW-0732">Signal</keyword>
<feature type="signal peptide" evidence="1">
    <location>
        <begin position="1"/>
        <end position="16"/>
    </location>
</feature>